<name>A0A9C6W8P7_BOMTE</name>
<dbReference type="InterPro" id="IPR001309">
    <property type="entry name" value="Pept_C14_p20"/>
</dbReference>
<dbReference type="SMART" id="SM00409">
    <property type="entry name" value="IG"/>
    <property type="match status" value="2"/>
</dbReference>
<sequence>MTHFDKDTYIECLPVTVYNEIVNALNKDAAWITLANHVAEELQYPCNLWIQSLNEIKHPNDSPGQKLLSELSIKMCTIEILHTLLSDCKLYSILSIISDPEPLSIITHPTEEFQTSILKVLFGHRLHLCCKAVGMPLPNYMWYHNNNELQHCTSDVLDFIIVSASQAGEYRCKVFQIKNDGTLISTLTSKAITVQIFSTPVVIEEQPQPLLEVKEGENFTIQCKANSYSKPRYQWFHDNTKLEGETSNILHVKQFSLKDEGKYYCYIYNDISEIYTQRTRVMMDFPKFKAVAKIALVIANEEYENHECLLTSKNDAACIGNLLKEIGFEVICLLNLTITQMKNAIKIFSKALVEGVYGLFYFAGHGFKMQESYMLATDAPETYLRKDAICESELLSAFLENDPELLIVILDMCQTLPSKEFNPEIYHEVPIVNVYKSKKNLRNLIQAYSTSSHRPSYEKLNCKYGLYMEHLSEYINKDITVTKLFEEVGKSIDSCFKGKERNQIPMFAVSVTKPFRLTDATYKNKRPDIINYLSKLISYSTQTINVLFKQASMCSRVKISLFMEPYLNIVRIKVLDLPNVEINFFNSIPAKRNNLFQDQHEKECWIHNPQINEIFVTGTTGDFCIKRWYPYWCYSIAYKRLHTLSTETCKYLRKETQRKIQYK</sequence>
<dbReference type="Gene3D" id="2.60.40.10">
    <property type="entry name" value="Immunoglobulins"/>
    <property type="match status" value="2"/>
</dbReference>
<feature type="domain" description="Caspase family p20" evidence="1">
    <location>
        <begin position="293"/>
        <end position="368"/>
    </location>
</feature>
<dbReference type="InterPro" id="IPR036179">
    <property type="entry name" value="Ig-like_dom_sf"/>
</dbReference>
<accession>A0A9C6W8P7</accession>
<dbReference type="PROSITE" id="PS50835">
    <property type="entry name" value="IG_LIKE"/>
    <property type="match status" value="2"/>
</dbReference>
<dbReference type="InterPro" id="IPR052039">
    <property type="entry name" value="Caspase-related_regulators"/>
</dbReference>
<dbReference type="InterPro" id="IPR011029">
    <property type="entry name" value="DEATH-like_dom_sf"/>
</dbReference>
<dbReference type="Gene3D" id="3.40.50.1460">
    <property type="match status" value="1"/>
</dbReference>
<dbReference type="OrthoDB" id="417046at2759"/>
<dbReference type="SUPFAM" id="SSF52129">
    <property type="entry name" value="Caspase-like"/>
    <property type="match status" value="1"/>
</dbReference>
<dbReference type="RefSeq" id="XP_048266447.1">
    <property type="nucleotide sequence ID" value="XM_048410490.1"/>
</dbReference>
<gene>
    <name evidence="4" type="primary">LOC100643726</name>
</gene>
<dbReference type="Gene3D" id="1.10.533.10">
    <property type="entry name" value="Death Domain, Fas"/>
    <property type="match status" value="1"/>
</dbReference>
<evidence type="ECO:0000259" key="2">
    <source>
        <dbReference type="PROSITE" id="PS50835"/>
    </source>
</evidence>
<dbReference type="CDD" id="cd00096">
    <property type="entry name" value="Ig"/>
    <property type="match status" value="1"/>
</dbReference>
<protein>
    <submittedName>
        <fullName evidence="4">Mucosa-associated lymphoid tissue lymphoma translocation protein 1 isoform X1</fullName>
    </submittedName>
</protein>
<dbReference type="GO" id="GO:0004197">
    <property type="term" value="F:cysteine-type endopeptidase activity"/>
    <property type="evidence" value="ECO:0007669"/>
    <property type="project" value="InterPro"/>
</dbReference>
<dbReference type="InterPro" id="IPR013783">
    <property type="entry name" value="Ig-like_fold"/>
</dbReference>
<dbReference type="PANTHER" id="PTHR22576:SF37">
    <property type="entry name" value="MUCOSA-ASSOCIATED LYMPHOID TISSUE LYMPHOMA TRANSLOCATION PROTEIN 1"/>
    <property type="match status" value="1"/>
</dbReference>
<proteinExistence type="predicted"/>
<evidence type="ECO:0000313" key="4">
    <source>
        <dbReference type="RefSeq" id="XP_048266447.1"/>
    </source>
</evidence>
<dbReference type="PROSITE" id="PS50208">
    <property type="entry name" value="CASPASE_P20"/>
    <property type="match status" value="1"/>
</dbReference>
<dbReference type="Proteomes" id="UP000835206">
    <property type="component" value="Chromosome 2"/>
</dbReference>
<dbReference type="InterPro" id="IPR003599">
    <property type="entry name" value="Ig_sub"/>
</dbReference>
<dbReference type="GeneID" id="100643726"/>
<dbReference type="GO" id="GO:0006508">
    <property type="term" value="P:proteolysis"/>
    <property type="evidence" value="ECO:0007669"/>
    <property type="project" value="InterPro"/>
</dbReference>
<reference evidence="4" key="1">
    <citation type="submission" date="2025-08" db="UniProtKB">
        <authorList>
            <consortium name="RefSeq"/>
        </authorList>
    </citation>
    <scope>IDENTIFICATION</scope>
</reference>
<evidence type="ECO:0000313" key="3">
    <source>
        <dbReference type="Proteomes" id="UP000835206"/>
    </source>
</evidence>
<dbReference type="InterPro" id="IPR007110">
    <property type="entry name" value="Ig-like_dom"/>
</dbReference>
<keyword evidence="3" id="KW-1185">Reference proteome</keyword>
<dbReference type="SUPFAM" id="SSF47986">
    <property type="entry name" value="DEATH domain"/>
    <property type="match status" value="1"/>
</dbReference>
<evidence type="ECO:0000259" key="1">
    <source>
        <dbReference type="PROSITE" id="PS50208"/>
    </source>
</evidence>
<feature type="domain" description="Ig-like" evidence="2">
    <location>
        <begin position="200"/>
        <end position="282"/>
    </location>
</feature>
<dbReference type="SUPFAM" id="SSF48726">
    <property type="entry name" value="Immunoglobulin"/>
    <property type="match status" value="2"/>
</dbReference>
<dbReference type="AlphaFoldDB" id="A0A9C6W8P7"/>
<dbReference type="InterPro" id="IPR029030">
    <property type="entry name" value="Caspase-like_dom_sf"/>
</dbReference>
<dbReference type="InterPro" id="IPR003598">
    <property type="entry name" value="Ig_sub2"/>
</dbReference>
<organism evidence="3 4">
    <name type="scientific">Bombus terrestris</name>
    <name type="common">Buff-tailed bumblebee</name>
    <name type="synonym">Apis terrestris</name>
    <dbReference type="NCBI Taxonomy" id="30195"/>
    <lineage>
        <taxon>Eukaryota</taxon>
        <taxon>Metazoa</taxon>
        <taxon>Ecdysozoa</taxon>
        <taxon>Arthropoda</taxon>
        <taxon>Hexapoda</taxon>
        <taxon>Insecta</taxon>
        <taxon>Pterygota</taxon>
        <taxon>Neoptera</taxon>
        <taxon>Endopterygota</taxon>
        <taxon>Hymenoptera</taxon>
        <taxon>Apocrita</taxon>
        <taxon>Aculeata</taxon>
        <taxon>Apoidea</taxon>
        <taxon>Anthophila</taxon>
        <taxon>Apidae</taxon>
        <taxon>Bombus</taxon>
        <taxon>Bombus</taxon>
    </lineage>
</organism>
<dbReference type="Pfam" id="PF00656">
    <property type="entry name" value="Peptidase_C14"/>
    <property type="match status" value="1"/>
</dbReference>
<feature type="domain" description="Ig-like" evidence="2">
    <location>
        <begin position="109"/>
        <end position="193"/>
    </location>
</feature>
<dbReference type="InterPro" id="IPR011600">
    <property type="entry name" value="Pept_C14_caspase"/>
</dbReference>
<dbReference type="Pfam" id="PF13927">
    <property type="entry name" value="Ig_3"/>
    <property type="match status" value="1"/>
</dbReference>
<dbReference type="SMART" id="SM00408">
    <property type="entry name" value="IGc2"/>
    <property type="match status" value="2"/>
</dbReference>
<dbReference type="PANTHER" id="PTHR22576">
    <property type="entry name" value="MUCOSA ASSOCIATED LYMPHOID TISSUE LYMPHOMA TRANSLOCATION PROTEIN 1/PARACASPASE"/>
    <property type="match status" value="1"/>
</dbReference>